<dbReference type="AlphaFoldDB" id="A0A0W8FPQ4"/>
<dbReference type="GO" id="GO:0071555">
    <property type="term" value="P:cell wall organization"/>
    <property type="evidence" value="ECO:0007669"/>
    <property type="project" value="UniProtKB-KW"/>
</dbReference>
<dbReference type="GO" id="GO:0051301">
    <property type="term" value="P:cell division"/>
    <property type="evidence" value="ECO:0007669"/>
    <property type="project" value="UniProtKB-KW"/>
</dbReference>
<dbReference type="GO" id="GO:0005829">
    <property type="term" value="C:cytosol"/>
    <property type="evidence" value="ECO:0007669"/>
    <property type="project" value="TreeGrafter"/>
</dbReference>
<dbReference type="GO" id="GO:0008360">
    <property type="term" value="P:regulation of cell shape"/>
    <property type="evidence" value="ECO:0007669"/>
    <property type="project" value="UniProtKB-KW"/>
</dbReference>
<evidence type="ECO:0000256" key="2">
    <source>
        <dbReference type="ARBA" id="ARBA00003921"/>
    </source>
</evidence>
<proteinExistence type="inferred from homology"/>
<evidence type="ECO:0000256" key="14">
    <source>
        <dbReference type="ARBA" id="ARBA00023306"/>
    </source>
</evidence>
<dbReference type="InterPro" id="IPR006094">
    <property type="entry name" value="Oxid_FAD_bind_N"/>
</dbReference>
<dbReference type="PANTHER" id="PTHR21071:SF4">
    <property type="entry name" value="UDP-N-ACETYLENOLPYRUVOYLGLUCOSAMINE REDUCTASE"/>
    <property type="match status" value="1"/>
</dbReference>
<dbReference type="HAMAP" id="MF_00037">
    <property type="entry name" value="MurB"/>
    <property type="match status" value="1"/>
</dbReference>
<organism evidence="18">
    <name type="scientific">hydrocarbon metagenome</name>
    <dbReference type="NCBI Taxonomy" id="938273"/>
    <lineage>
        <taxon>unclassified sequences</taxon>
        <taxon>metagenomes</taxon>
        <taxon>ecological metagenomes</taxon>
    </lineage>
</organism>
<name>A0A0W8FPQ4_9ZZZZ</name>
<feature type="domain" description="FAD-binding PCMH-type" evidence="17">
    <location>
        <begin position="33"/>
        <end position="201"/>
    </location>
</feature>
<evidence type="ECO:0000256" key="5">
    <source>
        <dbReference type="ARBA" id="ARBA00012518"/>
    </source>
</evidence>
<comment type="catalytic activity">
    <reaction evidence="16">
        <text>UDP-N-acetyl-alpha-D-muramate + NADP(+) = UDP-N-acetyl-3-O-(1-carboxyvinyl)-alpha-D-glucosamine + NADPH + H(+)</text>
        <dbReference type="Rhea" id="RHEA:12248"/>
        <dbReference type="ChEBI" id="CHEBI:15378"/>
        <dbReference type="ChEBI" id="CHEBI:57783"/>
        <dbReference type="ChEBI" id="CHEBI:58349"/>
        <dbReference type="ChEBI" id="CHEBI:68483"/>
        <dbReference type="ChEBI" id="CHEBI:70757"/>
        <dbReference type="EC" id="1.3.1.98"/>
    </reaction>
</comment>
<evidence type="ECO:0000256" key="6">
    <source>
        <dbReference type="ARBA" id="ARBA00022490"/>
    </source>
</evidence>
<dbReference type="InterPro" id="IPR016167">
    <property type="entry name" value="FAD-bd_PCMH_sub1"/>
</dbReference>
<keyword evidence="6" id="KW-0963">Cytoplasm</keyword>
<dbReference type="InterPro" id="IPR036318">
    <property type="entry name" value="FAD-bd_PCMH-like_sf"/>
</dbReference>
<evidence type="ECO:0000256" key="3">
    <source>
        <dbReference type="ARBA" id="ARBA00004496"/>
    </source>
</evidence>
<dbReference type="Pfam" id="PF02873">
    <property type="entry name" value="MurB_C"/>
    <property type="match status" value="1"/>
</dbReference>
<evidence type="ECO:0000259" key="17">
    <source>
        <dbReference type="PROSITE" id="PS51387"/>
    </source>
</evidence>
<dbReference type="Gene3D" id="3.30.43.10">
    <property type="entry name" value="Uridine Diphospho-n-acetylenolpyruvylglucosamine Reductase, domain 2"/>
    <property type="match status" value="1"/>
</dbReference>
<dbReference type="PROSITE" id="PS51387">
    <property type="entry name" value="FAD_PCMH"/>
    <property type="match status" value="1"/>
</dbReference>
<dbReference type="InterPro" id="IPR011601">
    <property type="entry name" value="MurB_C"/>
</dbReference>
<evidence type="ECO:0000256" key="13">
    <source>
        <dbReference type="ARBA" id="ARBA00023002"/>
    </source>
</evidence>
<keyword evidence="9" id="KW-0274">FAD</keyword>
<keyword evidence="15" id="KW-0961">Cell wall biogenesis/degradation</keyword>
<dbReference type="NCBIfam" id="TIGR00179">
    <property type="entry name" value="murB"/>
    <property type="match status" value="1"/>
</dbReference>
<comment type="caution">
    <text evidence="18">The sequence shown here is derived from an EMBL/GenBank/DDBJ whole genome shotgun (WGS) entry which is preliminary data.</text>
</comment>
<gene>
    <name evidence="18" type="ORF">ASZ90_007303</name>
</gene>
<evidence type="ECO:0000256" key="10">
    <source>
        <dbReference type="ARBA" id="ARBA00022857"/>
    </source>
</evidence>
<evidence type="ECO:0000256" key="9">
    <source>
        <dbReference type="ARBA" id="ARBA00022827"/>
    </source>
</evidence>
<dbReference type="EMBL" id="LNQE01000933">
    <property type="protein sequence ID" value="KUG22906.1"/>
    <property type="molecule type" value="Genomic_DNA"/>
</dbReference>
<dbReference type="InterPro" id="IPR016166">
    <property type="entry name" value="FAD-bd_PCMH"/>
</dbReference>
<accession>A0A0W8FPQ4</accession>
<dbReference type="Gene3D" id="3.90.78.10">
    <property type="entry name" value="UDP-N-acetylenolpyruvoylglucosamine reductase, C-terminal domain"/>
    <property type="match status" value="1"/>
</dbReference>
<dbReference type="PANTHER" id="PTHR21071">
    <property type="entry name" value="UDP-N-ACETYLENOLPYRUVOYLGLUCOSAMINE REDUCTASE"/>
    <property type="match status" value="1"/>
</dbReference>
<dbReference type="SUPFAM" id="SSF56194">
    <property type="entry name" value="Uridine diphospho-N-Acetylenolpyruvylglucosamine reductase, MurB, C-terminal domain"/>
    <property type="match status" value="1"/>
</dbReference>
<evidence type="ECO:0000256" key="15">
    <source>
        <dbReference type="ARBA" id="ARBA00023316"/>
    </source>
</evidence>
<sequence>MTGKNEIKKVLSDIIAGKILYDEPMSQHASLAVGGNADALVFIKSEDQLLEVIKKLKENEINFLPVGNMTNIVVRDGGYRGAILLMTGMKKISYEYTPDAGYLISAQAGAAMATVVNMSLSNELTGLEFCAGIPGTVGGAVWMNAGAYGKEMKDVVKAISLLDAEGEIKTMNKEEISFSYRKTLLPPDTIILGAQFKLKKGEREKIKKIISEILQWRQKKHPLELPNAGSIFKNLPMQIAGKLIEDMGMKGMSAGGAQISTKHANFIVNRGSATAADVLELIALIQSKAEKEKGVKLETEVVIIGEN</sequence>
<evidence type="ECO:0000256" key="11">
    <source>
        <dbReference type="ARBA" id="ARBA00022960"/>
    </source>
</evidence>
<comment type="cofactor">
    <cofactor evidence="1">
        <name>FAD</name>
        <dbReference type="ChEBI" id="CHEBI:57692"/>
    </cofactor>
</comment>
<dbReference type="EC" id="1.3.1.98" evidence="5"/>
<keyword evidence="8" id="KW-0285">Flavoprotein</keyword>
<evidence type="ECO:0000256" key="7">
    <source>
        <dbReference type="ARBA" id="ARBA00022618"/>
    </source>
</evidence>
<keyword evidence="7" id="KW-0132">Cell division</keyword>
<keyword evidence="11" id="KW-0133">Cell shape</keyword>
<keyword evidence="10" id="KW-0521">NADP</keyword>
<dbReference type="InterPro" id="IPR016169">
    <property type="entry name" value="FAD-bd_PCMH_sub2"/>
</dbReference>
<comment type="pathway">
    <text evidence="4">Cell wall biogenesis; peptidoglycan biosynthesis.</text>
</comment>
<dbReference type="InterPro" id="IPR003170">
    <property type="entry name" value="MurB"/>
</dbReference>
<evidence type="ECO:0000256" key="16">
    <source>
        <dbReference type="ARBA" id="ARBA00048914"/>
    </source>
</evidence>
<keyword evidence="12" id="KW-0573">Peptidoglycan synthesis</keyword>
<dbReference type="SUPFAM" id="SSF56176">
    <property type="entry name" value="FAD-binding/transporter-associated domain-like"/>
    <property type="match status" value="1"/>
</dbReference>
<dbReference type="Pfam" id="PF01565">
    <property type="entry name" value="FAD_binding_4"/>
    <property type="match status" value="1"/>
</dbReference>
<dbReference type="GO" id="GO:0009252">
    <property type="term" value="P:peptidoglycan biosynthetic process"/>
    <property type="evidence" value="ECO:0007669"/>
    <property type="project" value="UniProtKB-UniPathway"/>
</dbReference>
<dbReference type="NCBIfam" id="NF010480">
    <property type="entry name" value="PRK13905.1"/>
    <property type="match status" value="1"/>
</dbReference>
<comment type="subcellular location">
    <subcellularLocation>
        <location evidence="3">Cytoplasm</location>
    </subcellularLocation>
</comment>
<evidence type="ECO:0000256" key="12">
    <source>
        <dbReference type="ARBA" id="ARBA00022984"/>
    </source>
</evidence>
<evidence type="ECO:0000256" key="1">
    <source>
        <dbReference type="ARBA" id="ARBA00001974"/>
    </source>
</evidence>
<dbReference type="InterPro" id="IPR036635">
    <property type="entry name" value="MurB_C_sf"/>
</dbReference>
<protein>
    <recommendedName>
        <fullName evidence="5">UDP-N-acetylmuramate dehydrogenase</fullName>
        <ecNumber evidence="5">1.3.1.98</ecNumber>
    </recommendedName>
</protein>
<dbReference type="Gene3D" id="3.30.465.10">
    <property type="match status" value="1"/>
</dbReference>
<evidence type="ECO:0000313" key="18">
    <source>
        <dbReference type="EMBL" id="KUG22906.1"/>
    </source>
</evidence>
<evidence type="ECO:0000256" key="4">
    <source>
        <dbReference type="ARBA" id="ARBA00004752"/>
    </source>
</evidence>
<dbReference type="UniPathway" id="UPA00219"/>
<dbReference type="GO" id="GO:0071949">
    <property type="term" value="F:FAD binding"/>
    <property type="evidence" value="ECO:0007669"/>
    <property type="project" value="InterPro"/>
</dbReference>
<comment type="function">
    <text evidence="2">Cell wall formation.</text>
</comment>
<reference evidence="18" key="1">
    <citation type="journal article" date="2015" name="Proc. Natl. Acad. Sci. U.S.A.">
        <title>Networks of energetic and metabolic interactions define dynamics in microbial communities.</title>
        <authorList>
            <person name="Embree M."/>
            <person name="Liu J.K."/>
            <person name="Al-Bassam M.M."/>
            <person name="Zengler K."/>
        </authorList>
    </citation>
    <scope>NUCLEOTIDE SEQUENCE</scope>
</reference>
<keyword evidence="13 18" id="KW-0560">Oxidoreductase</keyword>
<dbReference type="GO" id="GO:0008762">
    <property type="term" value="F:UDP-N-acetylmuramate dehydrogenase activity"/>
    <property type="evidence" value="ECO:0007669"/>
    <property type="project" value="UniProtKB-EC"/>
</dbReference>
<evidence type="ECO:0000256" key="8">
    <source>
        <dbReference type="ARBA" id="ARBA00022630"/>
    </source>
</evidence>
<keyword evidence="14" id="KW-0131">Cell cycle</keyword>